<gene>
    <name evidence="4" type="ORF">D7X32_32705</name>
</gene>
<dbReference type="InterPro" id="IPR058923">
    <property type="entry name" value="RCC1-like_dom"/>
</dbReference>
<dbReference type="PRINTS" id="PR00633">
    <property type="entry name" value="RCCNDNSATION"/>
</dbReference>
<keyword evidence="2" id="KW-0677">Repeat</keyword>
<dbReference type="GO" id="GO:0005085">
    <property type="term" value="F:guanyl-nucleotide exchange factor activity"/>
    <property type="evidence" value="ECO:0007669"/>
    <property type="project" value="TreeGrafter"/>
</dbReference>
<proteinExistence type="predicted"/>
<dbReference type="Pfam" id="PF25390">
    <property type="entry name" value="WD40_RLD"/>
    <property type="match status" value="1"/>
</dbReference>
<dbReference type="InterPro" id="IPR009091">
    <property type="entry name" value="RCC1/BLIP-II"/>
</dbReference>
<dbReference type="PROSITE" id="PS50012">
    <property type="entry name" value="RCC1_3"/>
    <property type="match status" value="3"/>
</dbReference>
<sequence length="577" mass="60214">MIMLFTSPALAEDVAWGKPVKGVRLGLAVVPSSGPLPTELELEALAQNTTSAPQQLPAQACNTVLWTSFTLLHVRTANGRVFSYPIGAQGDVTNLHPHGPVNLAPGETLRERFSLKHVVKRPTENPGDAELWTLLETPRQVELWVEFVGDSGAPRIRSGHLKHRLGLPPAKVPMQEKRCVSQIAAGGSTACALLRDGTPWCWGAHPPGARGIGEDAPASRGPSPLPLLAGSTVELGVELDIACMRTSTGAAYCAGGNLDASEAAYGEPGGHPVRVQHLEGATALDGAQCARVADGSLACWSLLGPPPPTPEGLVALRWEESAPGVVQVARGGGFTCALRRDGALWCWGANESGQLGTGADTPQPGPTRVSGLPQEVISVAAGTSHACAALRDGSLWCWGRSEYGALGLGDARTRSVPAPVPGMSEVVRVAAGEQKTCAWKKDGSLWCFGDLLLDPPFPALTRVPVEMKGLDHPVEEVVFGFRHTCARTTGGGAGNVFCWGENTEGQSGSSELRTQSPVVRVSLPGQAVALTAGEAFTCAITTDGSAWCWGRGTGGQLGTKRTSSSARPVRVRLPCPG</sequence>
<dbReference type="AlphaFoldDB" id="A0A3A8JR18"/>
<dbReference type="InterPro" id="IPR000408">
    <property type="entry name" value="Reg_chr_condens"/>
</dbReference>
<dbReference type="InterPro" id="IPR051553">
    <property type="entry name" value="Ran_GTPase-activating"/>
</dbReference>
<accession>A0A3A8JR18</accession>
<comment type="caution">
    <text evidence="4">The sequence shown here is derived from an EMBL/GenBank/DDBJ whole genome shotgun (WGS) entry which is preliminary data.</text>
</comment>
<feature type="domain" description="RCC1-like" evidence="3">
    <location>
        <begin position="323"/>
        <end position="571"/>
    </location>
</feature>
<dbReference type="PANTHER" id="PTHR45982">
    <property type="entry name" value="REGULATOR OF CHROMOSOME CONDENSATION"/>
    <property type="match status" value="1"/>
</dbReference>
<evidence type="ECO:0000256" key="2">
    <source>
        <dbReference type="ARBA" id="ARBA00022737"/>
    </source>
</evidence>
<reference evidence="5" key="1">
    <citation type="submission" date="2018-09" db="EMBL/GenBank/DDBJ databases">
        <authorList>
            <person name="Livingstone P.G."/>
            <person name="Whitworth D.E."/>
        </authorList>
    </citation>
    <scope>NUCLEOTIDE SEQUENCE [LARGE SCALE GENOMIC DNA]</scope>
    <source>
        <strain evidence="5">CA043D</strain>
    </source>
</reference>
<evidence type="ECO:0000313" key="5">
    <source>
        <dbReference type="Proteomes" id="UP000268313"/>
    </source>
</evidence>
<keyword evidence="5" id="KW-1185">Reference proteome</keyword>
<organism evidence="4 5">
    <name type="scientific">Corallococcus carmarthensis</name>
    <dbReference type="NCBI Taxonomy" id="2316728"/>
    <lineage>
        <taxon>Bacteria</taxon>
        <taxon>Pseudomonadati</taxon>
        <taxon>Myxococcota</taxon>
        <taxon>Myxococcia</taxon>
        <taxon>Myxococcales</taxon>
        <taxon>Cystobacterineae</taxon>
        <taxon>Myxococcaceae</taxon>
        <taxon>Corallococcus</taxon>
    </lineage>
</organism>
<evidence type="ECO:0000259" key="3">
    <source>
        <dbReference type="Pfam" id="PF25390"/>
    </source>
</evidence>
<dbReference type="Gene3D" id="2.130.10.30">
    <property type="entry name" value="Regulator of chromosome condensation 1/beta-lactamase-inhibitor protein II"/>
    <property type="match status" value="3"/>
</dbReference>
<dbReference type="EMBL" id="RAWE01000176">
    <property type="protein sequence ID" value="RKG97418.1"/>
    <property type="molecule type" value="Genomic_DNA"/>
</dbReference>
<evidence type="ECO:0000256" key="1">
    <source>
        <dbReference type="ARBA" id="ARBA00022658"/>
    </source>
</evidence>
<dbReference type="Pfam" id="PF13540">
    <property type="entry name" value="RCC1_2"/>
    <property type="match status" value="1"/>
</dbReference>
<evidence type="ECO:0000313" key="4">
    <source>
        <dbReference type="EMBL" id="RKG97418.1"/>
    </source>
</evidence>
<protein>
    <recommendedName>
        <fullName evidence="3">RCC1-like domain-containing protein</fullName>
    </recommendedName>
</protein>
<dbReference type="PANTHER" id="PTHR45982:SF1">
    <property type="entry name" value="REGULATOR OF CHROMOSOME CONDENSATION"/>
    <property type="match status" value="1"/>
</dbReference>
<keyword evidence="1" id="KW-0344">Guanine-nucleotide releasing factor</keyword>
<dbReference type="GO" id="GO:0005737">
    <property type="term" value="C:cytoplasm"/>
    <property type="evidence" value="ECO:0007669"/>
    <property type="project" value="TreeGrafter"/>
</dbReference>
<dbReference type="Proteomes" id="UP000268313">
    <property type="component" value="Unassembled WGS sequence"/>
</dbReference>
<dbReference type="SUPFAM" id="SSF50985">
    <property type="entry name" value="RCC1/BLIP-II"/>
    <property type="match status" value="1"/>
</dbReference>
<name>A0A3A8JR18_9BACT</name>